<dbReference type="UniPathway" id="UPA00219"/>
<dbReference type="PROSITE" id="PS52029">
    <property type="entry name" value="LD_TPASE"/>
    <property type="match status" value="1"/>
</dbReference>
<evidence type="ECO:0000256" key="5">
    <source>
        <dbReference type="ARBA" id="ARBA00023316"/>
    </source>
</evidence>
<dbReference type="InterPro" id="IPR005490">
    <property type="entry name" value="LD_TPept_cat_dom"/>
</dbReference>
<dbReference type="SUPFAM" id="SSF141523">
    <property type="entry name" value="L,D-transpeptidase catalytic domain-like"/>
    <property type="match status" value="1"/>
</dbReference>
<evidence type="ECO:0000313" key="9">
    <source>
        <dbReference type="Proteomes" id="UP000229756"/>
    </source>
</evidence>
<evidence type="ECO:0000256" key="4">
    <source>
        <dbReference type="ARBA" id="ARBA00022984"/>
    </source>
</evidence>
<evidence type="ECO:0000313" key="8">
    <source>
        <dbReference type="EMBL" id="PJC23975.1"/>
    </source>
</evidence>
<dbReference type="PANTHER" id="PTHR30582">
    <property type="entry name" value="L,D-TRANSPEPTIDASE"/>
    <property type="match status" value="1"/>
</dbReference>
<sequence>MPSKKLKLFLTLAFAFYLYINVLPYYFSNQWEPTADNLNPLGTYDTKNQVGEFLGKKVISSDFASSGSRVLGDSEPTDSVDPSKKHIEVDLSKQMVYAFEGDEKVMEFLISSGKWGKTPTGEFTIAYKTTSQKMSGGSKALRTYYYLPNVPYIQFFGNDEIPWGRGFSFHGTYWHDKFGTPQSHGCINMRTADAKKLFEWTEPEMDDKRTVKASEENQGTKVIIYGETPK</sequence>
<feature type="active site" description="Proton donor/acceptor" evidence="6">
    <location>
        <position position="170"/>
    </location>
</feature>
<dbReference type="GO" id="GO:0071555">
    <property type="term" value="P:cell wall organization"/>
    <property type="evidence" value="ECO:0007669"/>
    <property type="project" value="UniProtKB-UniRule"/>
</dbReference>
<dbReference type="GO" id="GO:0016740">
    <property type="term" value="F:transferase activity"/>
    <property type="evidence" value="ECO:0007669"/>
    <property type="project" value="UniProtKB-KW"/>
</dbReference>
<name>A0A2M8EMM5_UNCKA</name>
<dbReference type="Pfam" id="PF03734">
    <property type="entry name" value="YkuD"/>
    <property type="match status" value="1"/>
</dbReference>
<keyword evidence="5 6" id="KW-0961">Cell wall biogenesis/degradation</keyword>
<dbReference type="GO" id="GO:0005576">
    <property type="term" value="C:extracellular region"/>
    <property type="evidence" value="ECO:0007669"/>
    <property type="project" value="TreeGrafter"/>
</dbReference>
<evidence type="ECO:0000256" key="6">
    <source>
        <dbReference type="PROSITE-ProRule" id="PRU01373"/>
    </source>
</evidence>
<accession>A0A2M8EMM5</accession>
<gene>
    <name evidence="8" type="ORF">CO058_00595</name>
</gene>
<dbReference type="Gene3D" id="2.40.440.10">
    <property type="entry name" value="L,D-transpeptidase catalytic domain-like"/>
    <property type="match status" value="1"/>
</dbReference>
<protein>
    <recommendedName>
        <fullName evidence="7">L,D-TPase catalytic domain-containing protein</fullName>
    </recommendedName>
</protein>
<comment type="caution">
    <text evidence="8">The sequence shown here is derived from an EMBL/GenBank/DDBJ whole genome shotgun (WGS) entry which is preliminary data.</text>
</comment>
<comment type="pathway">
    <text evidence="1 6">Cell wall biogenesis; peptidoglycan biosynthesis.</text>
</comment>
<evidence type="ECO:0000256" key="1">
    <source>
        <dbReference type="ARBA" id="ARBA00004752"/>
    </source>
</evidence>
<proteinExistence type="predicted"/>
<feature type="domain" description="L,D-TPase catalytic" evidence="7">
    <location>
        <begin position="85"/>
        <end position="225"/>
    </location>
</feature>
<evidence type="ECO:0000259" key="7">
    <source>
        <dbReference type="PROSITE" id="PS52029"/>
    </source>
</evidence>
<dbReference type="CDD" id="cd16913">
    <property type="entry name" value="YkuD_like"/>
    <property type="match status" value="1"/>
</dbReference>
<keyword evidence="3 6" id="KW-0133">Cell shape</keyword>
<keyword evidence="2" id="KW-0808">Transferase</keyword>
<evidence type="ECO:0000256" key="3">
    <source>
        <dbReference type="ARBA" id="ARBA00022960"/>
    </source>
</evidence>
<organism evidence="8 9">
    <name type="scientific">candidate division WWE3 bacterium CG_4_9_14_0_2_um_filter_35_11</name>
    <dbReference type="NCBI Taxonomy" id="1975077"/>
    <lineage>
        <taxon>Bacteria</taxon>
        <taxon>Katanobacteria</taxon>
    </lineage>
</organism>
<dbReference type="Proteomes" id="UP000229756">
    <property type="component" value="Unassembled WGS sequence"/>
</dbReference>
<dbReference type="GO" id="GO:0018104">
    <property type="term" value="P:peptidoglycan-protein cross-linking"/>
    <property type="evidence" value="ECO:0007669"/>
    <property type="project" value="TreeGrafter"/>
</dbReference>
<reference evidence="9" key="1">
    <citation type="submission" date="2017-09" db="EMBL/GenBank/DDBJ databases">
        <title>Depth-based differentiation of microbial function through sediment-hosted aquifers and enrichment of novel symbionts in the deep terrestrial subsurface.</title>
        <authorList>
            <person name="Probst A.J."/>
            <person name="Ladd B."/>
            <person name="Jarett J.K."/>
            <person name="Geller-Mcgrath D.E."/>
            <person name="Sieber C.M.K."/>
            <person name="Emerson J.B."/>
            <person name="Anantharaman K."/>
            <person name="Thomas B.C."/>
            <person name="Malmstrom R."/>
            <person name="Stieglmeier M."/>
            <person name="Klingl A."/>
            <person name="Woyke T."/>
            <person name="Ryan C.M."/>
            <person name="Banfield J.F."/>
        </authorList>
    </citation>
    <scope>NUCLEOTIDE SEQUENCE [LARGE SCALE GENOMIC DNA]</scope>
</reference>
<keyword evidence="4 6" id="KW-0573">Peptidoglycan synthesis</keyword>
<evidence type="ECO:0000256" key="2">
    <source>
        <dbReference type="ARBA" id="ARBA00022679"/>
    </source>
</evidence>
<dbReference type="InterPro" id="IPR038063">
    <property type="entry name" value="Transpep_catalytic_dom"/>
</dbReference>
<dbReference type="EMBL" id="PFSJ01000005">
    <property type="protein sequence ID" value="PJC23975.1"/>
    <property type="molecule type" value="Genomic_DNA"/>
</dbReference>
<dbReference type="InterPro" id="IPR050979">
    <property type="entry name" value="LD-transpeptidase"/>
</dbReference>
<dbReference type="AlphaFoldDB" id="A0A2M8EMM5"/>
<feature type="active site" description="Nucleophile" evidence="6">
    <location>
        <position position="186"/>
    </location>
</feature>
<dbReference type="GO" id="GO:0008360">
    <property type="term" value="P:regulation of cell shape"/>
    <property type="evidence" value="ECO:0007669"/>
    <property type="project" value="UniProtKB-UniRule"/>
</dbReference>
<dbReference type="GO" id="GO:0071972">
    <property type="term" value="F:peptidoglycan L,D-transpeptidase activity"/>
    <property type="evidence" value="ECO:0007669"/>
    <property type="project" value="TreeGrafter"/>
</dbReference>
<dbReference type="PANTHER" id="PTHR30582:SF2">
    <property type="entry name" value="L,D-TRANSPEPTIDASE YCIB-RELATED"/>
    <property type="match status" value="1"/>
</dbReference>